<organism evidence="14 15">
    <name type="scientific">Mucilaginibacter boryungensis</name>
    <dbReference type="NCBI Taxonomy" id="768480"/>
    <lineage>
        <taxon>Bacteria</taxon>
        <taxon>Pseudomonadati</taxon>
        <taxon>Bacteroidota</taxon>
        <taxon>Sphingobacteriia</taxon>
        <taxon>Sphingobacteriales</taxon>
        <taxon>Sphingobacteriaceae</taxon>
        <taxon>Mucilaginibacter</taxon>
    </lineage>
</organism>
<keyword evidence="15" id="KW-1185">Reference proteome</keyword>
<feature type="transmembrane region" description="Helical" evidence="13">
    <location>
        <begin position="112"/>
        <end position="128"/>
    </location>
</feature>
<keyword evidence="5 13" id="KW-0812">Transmembrane</keyword>
<keyword evidence="10 13" id="KW-0472">Membrane</keyword>
<sequence>MKTVKHEDKDLKKEFQIERLVLFSDAVFAIAITLLIIEIKVPELNLAELRRNNPEFIQHPDRALLELLSSEMLAKFIGFVVSFVVIALYWINHHLLFGMLHNYSRKLIWANLRFLFTIVLMPFTSAFYSDYWMSGLITPIAFYSINILLSGLTILQLWRMITNPANNLCVSPPPPALVSYYKARSLTAAIVFMVSFGIAYISVNWAYGTPIIIPLVMWGIKAYYRKKAPQIFTKGSDH</sequence>
<feature type="transmembrane region" description="Helical" evidence="13">
    <location>
        <begin position="72"/>
        <end position="91"/>
    </location>
</feature>
<evidence type="ECO:0000256" key="10">
    <source>
        <dbReference type="ARBA" id="ARBA00023136"/>
    </source>
</evidence>
<protein>
    <submittedName>
        <fullName evidence="14">DUF1211 domain-containing protein</fullName>
    </submittedName>
</protein>
<dbReference type="Pfam" id="PF06736">
    <property type="entry name" value="TMEM175"/>
    <property type="match status" value="1"/>
</dbReference>
<evidence type="ECO:0000256" key="12">
    <source>
        <dbReference type="ARBA" id="ARBA00034430"/>
    </source>
</evidence>
<keyword evidence="3" id="KW-0813">Transport</keyword>
<comment type="similarity">
    <text evidence="2">Belongs to the TMEM175 family.</text>
</comment>
<keyword evidence="9" id="KW-0406">Ion transport</keyword>
<evidence type="ECO:0000256" key="4">
    <source>
        <dbReference type="ARBA" id="ARBA00022538"/>
    </source>
</evidence>
<evidence type="ECO:0000313" key="14">
    <source>
        <dbReference type="EMBL" id="MBE9668307.1"/>
    </source>
</evidence>
<comment type="subcellular location">
    <subcellularLocation>
        <location evidence="1">Membrane</location>
        <topology evidence="1">Multi-pass membrane protein</topology>
    </subcellularLocation>
</comment>
<comment type="catalytic activity">
    <reaction evidence="12">
        <text>K(+)(in) = K(+)(out)</text>
        <dbReference type="Rhea" id="RHEA:29463"/>
        <dbReference type="ChEBI" id="CHEBI:29103"/>
    </reaction>
</comment>
<evidence type="ECO:0000256" key="3">
    <source>
        <dbReference type="ARBA" id="ARBA00022448"/>
    </source>
</evidence>
<proteinExistence type="inferred from homology"/>
<evidence type="ECO:0000256" key="11">
    <source>
        <dbReference type="ARBA" id="ARBA00023303"/>
    </source>
</evidence>
<dbReference type="InterPro" id="IPR010617">
    <property type="entry name" value="TMEM175-like"/>
</dbReference>
<evidence type="ECO:0000256" key="1">
    <source>
        <dbReference type="ARBA" id="ARBA00004141"/>
    </source>
</evidence>
<keyword evidence="4" id="KW-0633">Potassium transport</keyword>
<reference evidence="14 15" key="1">
    <citation type="submission" date="2020-10" db="EMBL/GenBank/DDBJ databases">
        <title>Mucilaginibacter mali sp. nov., isolated from rhizosphere soil of apple orchard.</title>
        <authorList>
            <person name="Lee J.-S."/>
            <person name="Kim H.S."/>
            <person name="Kim J.-S."/>
        </authorList>
    </citation>
    <scope>NUCLEOTIDE SEQUENCE [LARGE SCALE GENOMIC DNA]</scope>
    <source>
        <strain evidence="14 15">KCTC 23157</strain>
    </source>
</reference>
<keyword evidence="8 13" id="KW-1133">Transmembrane helix</keyword>
<comment type="caution">
    <text evidence="14">The sequence shown here is derived from an EMBL/GenBank/DDBJ whole genome shotgun (WGS) entry which is preliminary data.</text>
</comment>
<feature type="transmembrane region" description="Helical" evidence="13">
    <location>
        <begin position="20"/>
        <end position="39"/>
    </location>
</feature>
<feature type="transmembrane region" description="Helical" evidence="13">
    <location>
        <begin position="140"/>
        <end position="161"/>
    </location>
</feature>
<evidence type="ECO:0000256" key="13">
    <source>
        <dbReference type="SAM" id="Phobius"/>
    </source>
</evidence>
<dbReference type="RefSeq" id="WP_194107719.1">
    <property type="nucleotide sequence ID" value="NZ_JADFFM010000002.1"/>
</dbReference>
<gene>
    <name evidence="14" type="ORF">IRJ18_18200</name>
</gene>
<name>A0ABR9XLP5_9SPHI</name>
<evidence type="ECO:0000256" key="9">
    <source>
        <dbReference type="ARBA" id="ARBA00023065"/>
    </source>
</evidence>
<evidence type="ECO:0000256" key="2">
    <source>
        <dbReference type="ARBA" id="ARBA00006920"/>
    </source>
</evidence>
<evidence type="ECO:0000313" key="15">
    <source>
        <dbReference type="Proteomes" id="UP000632774"/>
    </source>
</evidence>
<evidence type="ECO:0000256" key="6">
    <source>
        <dbReference type="ARBA" id="ARBA00022826"/>
    </source>
</evidence>
<dbReference type="EMBL" id="JADFFM010000002">
    <property type="protein sequence ID" value="MBE9668307.1"/>
    <property type="molecule type" value="Genomic_DNA"/>
</dbReference>
<evidence type="ECO:0000256" key="8">
    <source>
        <dbReference type="ARBA" id="ARBA00022989"/>
    </source>
</evidence>
<keyword evidence="7" id="KW-0630">Potassium</keyword>
<evidence type="ECO:0000256" key="7">
    <source>
        <dbReference type="ARBA" id="ARBA00022958"/>
    </source>
</evidence>
<dbReference type="Proteomes" id="UP000632774">
    <property type="component" value="Unassembled WGS sequence"/>
</dbReference>
<accession>A0ABR9XLP5</accession>
<keyword evidence="6" id="KW-0631">Potassium channel</keyword>
<evidence type="ECO:0000256" key="5">
    <source>
        <dbReference type="ARBA" id="ARBA00022692"/>
    </source>
</evidence>
<keyword evidence="11" id="KW-0407">Ion channel</keyword>